<feature type="transmembrane region" description="Helical" evidence="1">
    <location>
        <begin position="12"/>
        <end position="31"/>
    </location>
</feature>
<dbReference type="EMBL" id="CP003537">
    <property type="protein sequence ID" value="AGH96756.1"/>
    <property type="molecule type" value="Genomic_DNA"/>
</dbReference>
<dbReference type="HOGENOM" id="CLU_1522306_0_0_7"/>
<organism evidence="2 3">
    <name type="scientific">Pseudobdellovibrio exovorus JSS</name>
    <dbReference type="NCBI Taxonomy" id="1184267"/>
    <lineage>
        <taxon>Bacteria</taxon>
        <taxon>Pseudomonadati</taxon>
        <taxon>Bdellovibrionota</taxon>
        <taxon>Bdellovibrionia</taxon>
        <taxon>Bdellovibrionales</taxon>
        <taxon>Pseudobdellovibrionaceae</taxon>
        <taxon>Pseudobdellovibrio</taxon>
    </lineage>
</organism>
<dbReference type="AlphaFoldDB" id="M4VFC7"/>
<keyword evidence="1" id="KW-1133">Transmembrane helix</keyword>
<accession>M4VFC7</accession>
<sequence>MKSFFAKRVLKNKLWFSLPFIAFVAFLFFFIKTLPLSPASNISSILVTADIYIEMTPSFLQGSEILSPRYTHLKFSATKKFLQSLKEGHCDSTPSLCEKFNYITYKVIAVDKNQKVVAARNIKTSATPAPLSSQSAYNLNTNDLNASFTVIFPASSNIDQIQLFHEDILISTTHIF</sequence>
<evidence type="ECO:0000256" key="1">
    <source>
        <dbReference type="SAM" id="Phobius"/>
    </source>
</evidence>
<keyword evidence="3" id="KW-1185">Reference proteome</keyword>
<evidence type="ECO:0000313" key="2">
    <source>
        <dbReference type="EMBL" id="AGH96756.1"/>
    </source>
</evidence>
<evidence type="ECO:0000313" key="3">
    <source>
        <dbReference type="Proteomes" id="UP000012040"/>
    </source>
</evidence>
<reference evidence="2 3" key="1">
    <citation type="journal article" date="2013" name="ISME J.">
        <title>By their genes ye shall know them: genomic signatures of predatory bacteria.</title>
        <authorList>
            <person name="Pasternak Z."/>
            <person name="Pietrokovski S."/>
            <person name="Rotem O."/>
            <person name="Gophna U."/>
            <person name="Lurie-Weinberger M.N."/>
            <person name="Jurkevitch E."/>
        </authorList>
    </citation>
    <scope>NUCLEOTIDE SEQUENCE [LARGE SCALE GENOMIC DNA]</scope>
    <source>
        <strain evidence="2 3">JSS</strain>
    </source>
</reference>
<keyword evidence="1" id="KW-0472">Membrane</keyword>
<dbReference type="KEGG" id="bex:A11Q_2540"/>
<gene>
    <name evidence="2" type="ORF">A11Q_2540</name>
</gene>
<proteinExistence type="predicted"/>
<name>M4VFC7_9BACT</name>
<dbReference type="Proteomes" id="UP000012040">
    <property type="component" value="Chromosome"/>
</dbReference>
<keyword evidence="1" id="KW-0812">Transmembrane</keyword>
<protein>
    <submittedName>
        <fullName evidence="2">Uncharacterized protein</fullName>
    </submittedName>
</protein>